<sequence>MSEDRKKNPIFRISSEQIKSTKKGKARKDQNESVKEKIKSIHRRQSNGFDMYRRPCGNLSA</sequence>
<evidence type="ECO:0000313" key="2">
    <source>
        <dbReference type="EMBL" id="OLU42156.1"/>
    </source>
</evidence>
<evidence type="ECO:0000313" key="3">
    <source>
        <dbReference type="Proteomes" id="UP000186341"/>
    </source>
</evidence>
<gene>
    <name evidence="2" type="ORF">BO222_02085</name>
</gene>
<organism evidence="2 3">
    <name type="scientific">Ileibacterium valens</name>
    <dbReference type="NCBI Taxonomy" id="1862668"/>
    <lineage>
        <taxon>Bacteria</taxon>
        <taxon>Bacillati</taxon>
        <taxon>Bacillota</taxon>
        <taxon>Erysipelotrichia</taxon>
        <taxon>Erysipelotrichales</taxon>
        <taxon>Erysipelotrichaceae</taxon>
        <taxon>Ileibacterium</taxon>
    </lineage>
</organism>
<dbReference type="EMBL" id="MPJW01000065">
    <property type="protein sequence ID" value="OLU42156.1"/>
    <property type="molecule type" value="Genomic_DNA"/>
</dbReference>
<dbReference type="AlphaFoldDB" id="A0A1U7NII8"/>
<comment type="caution">
    <text evidence="2">The sequence shown here is derived from an EMBL/GenBank/DDBJ whole genome shotgun (WGS) entry which is preliminary data.</text>
</comment>
<feature type="compositionally biased region" description="Basic and acidic residues" evidence="1">
    <location>
        <begin position="27"/>
        <end position="37"/>
    </location>
</feature>
<evidence type="ECO:0000256" key="1">
    <source>
        <dbReference type="SAM" id="MobiDB-lite"/>
    </source>
</evidence>
<keyword evidence="3" id="KW-1185">Reference proteome</keyword>
<reference evidence="2 3" key="1">
    <citation type="submission" date="2016-11" db="EMBL/GenBank/DDBJ databases">
        <title>Description of two novel members of the family Erysipelotrichaceae: Ileibacterium lipovorans gen. nov., sp. nov. and Dubosiella newyorkensis, gen. nov., sp. nov.</title>
        <authorList>
            <person name="Cox L.M."/>
            <person name="Sohn J."/>
            <person name="Tyrrell K.L."/>
            <person name="Citron D.M."/>
            <person name="Lawson P.A."/>
            <person name="Patel N.B."/>
            <person name="Iizumi T."/>
            <person name="Perez-Perez G.I."/>
            <person name="Goldstein E.J."/>
            <person name="Blaser M.J."/>
        </authorList>
    </citation>
    <scope>NUCLEOTIDE SEQUENCE [LARGE SCALE GENOMIC DNA]</scope>
    <source>
        <strain evidence="2 3">NYU-BL-A3</strain>
    </source>
</reference>
<feature type="region of interest" description="Disordered" evidence="1">
    <location>
        <begin position="1"/>
        <end position="37"/>
    </location>
</feature>
<proteinExistence type="predicted"/>
<dbReference type="Proteomes" id="UP000186341">
    <property type="component" value="Unassembled WGS sequence"/>
</dbReference>
<name>A0A1U7NII8_9FIRM</name>
<accession>A0A1U7NII8</accession>
<protein>
    <submittedName>
        <fullName evidence="2">Uncharacterized protein</fullName>
    </submittedName>
</protein>